<comment type="caution">
    <text evidence="4">The sequence shown here is derived from an EMBL/GenBank/DDBJ whole genome shotgun (WGS) entry which is preliminary data.</text>
</comment>
<proteinExistence type="predicted"/>
<dbReference type="EMBL" id="JBHUIV010000034">
    <property type="protein sequence ID" value="MFD2203742.1"/>
    <property type="molecule type" value="Genomic_DNA"/>
</dbReference>
<dbReference type="InterPro" id="IPR000184">
    <property type="entry name" value="Bac_surfAg_D15"/>
</dbReference>
<sequence>MIQHTTAQVNHTQPRIINYIDSVDLPQIIRGKKAGKKNTSGIPQKGKLMYFLVPTVGSNPLMGFFYGVGFTGAMYLGNPETTNVSNLSSSISLTTKNQVIANVRGTIMTNENKWEMLLDLKYAKFTENTYGLGSDNEQPIRHGWNIGEFPIEGIEGSQPLEFNQWRFHYTALRQIKKNIYGGLGYHLDSHKNIHDVLLDLEAESPVITSHYAYNTLKGIDPTGYSTSGVSANFVFDSRDHTVNTYRGNFIQVSYRINSKFLASATTFDQLYLETRLFKSLSKERPRHILGFWGIGHFIFSGEVPYMHLPFNASDMRNRIGRGYVAGRFRGQRWVTAETEYRFPITRNGLLGGVVFGSVTTTSRESLTIFDIQQPQLKLFEATRPAGGIGARVMLNKTGRLNLAVDMAFGQEGARGFYFAVGETF</sequence>
<comment type="subcellular location">
    <subcellularLocation>
        <location evidence="1">Membrane</location>
    </subcellularLocation>
</comment>
<evidence type="ECO:0000259" key="3">
    <source>
        <dbReference type="Pfam" id="PF01103"/>
    </source>
</evidence>
<protein>
    <submittedName>
        <fullName evidence="4">BamA/TamA family outer membrane protein</fullName>
    </submittedName>
</protein>
<keyword evidence="2" id="KW-0472">Membrane</keyword>
<reference evidence="5" key="1">
    <citation type="journal article" date="2019" name="Int. J. Syst. Evol. Microbiol.">
        <title>The Global Catalogue of Microorganisms (GCM) 10K type strain sequencing project: providing services to taxonomists for standard genome sequencing and annotation.</title>
        <authorList>
            <consortium name="The Broad Institute Genomics Platform"/>
            <consortium name="The Broad Institute Genome Sequencing Center for Infectious Disease"/>
            <person name="Wu L."/>
            <person name="Ma J."/>
        </authorList>
    </citation>
    <scope>NUCLEOTIDE SEQUENCE [LARGE SCALE GENOMIC DNA]</scope>
    <source>
        <strain evidence="5">KCTC 19812</strain>
    </source>
</reference>
<dbReference type="Gene3D" id="2.40.160.50">
    <property type="entry name" value="membrane protein fhac: a member of the omp85/tpsb transporter family"/>
    <property type="match status" value="1"/>
</dbReference>
<dbReference type="Pfam" id="PF01103">
    <property type="entry name" value="Omp85"/>
    <property type="match status" value="1"/>
</dbReference>
<evidence type="ECO:0000256" key="2">
    <source>
        <dbReference type="ARBA" id="ARBA00023136"/>
    </source>
</evidence>
<accession>A0ABW5BCE4</accession>
<dbReference type="Proteomes" id="UP001597414">
    <property type="component" value="Unassembled WGS sequence"/>
</dbReference>
<evidence type="ECO:0000256" key="1">
    <source>
        <dbReference type="ARBA" id="ARBA00004370"/>
    </source>
</evidence>
<name>A0ABW5BCE4_9BACT</name>
<evidence type="ECO:0000313" key="5">
    <source>
        <dbReference type="Proteomes" id="UP001597414"/>
    </source>
</evidence>
<organism evidence="4 5">
    <name type="scientific">Shivajiella indica</name>
    <dbReference type="NCBI Taxonomy" id="872115"/>
    <lineage>
        <taxon>Bacteria</taxon>
        <taxon>Pseudomonadati</taxon>
        <taxon>Bacteroidota</taxon>
        <taxon>Cytophagia</taxon>
        <taxon>Cytophagales</taxon>
        <taxon>Cyclobacteriaceae</taxon>
        <taxon>Shivajiella</taxon>
    </lineage>
</organism>
<dbReference type="RefSeq" id="WP_380806662.1">
    <property type="nucleotide sequence ID" value="NZ_JBHUIV010000034.1"/>
</dbReference>
<keyword evidence="5" id="KW-1185">Reference proteome</keyword>
<gene>
    <name evidence="4" type="ORF">ACFSKV_19355</name>
</gene>
<evidence type="ECO:0000313" key="4">
    <source>
        <dbReference type="EMBL" id="MFD2203742.1"/>
    </source>
</evidence>
<feature type="domain" description="Bacterial surface antigen (D15)" evidence="3">
    <location>
        <begin position="213"/>
        <end position="424"/>
    </location>
</feature>